<dbReference type="EMBL" id="JBBKZU010000033">
    <property type="protein sequence ID" value="MEJ8816171.1"/>
    <property type="molecule type" value="Genomic_DNA"/>
</dbReference>
<protein>
    <submittedName>
        <fullName evidence="1">Gamma-mobile-trio protein GmtX</fullName>
    </submittedName>
</protein>
<accession>A0ABU8VR82</accession>
<dbReference type="InterPro" id="IPR048061">
    <property type="entry name" value="GmtX-like"/>
</dbReference>
<comment type="caution">
    <text evidence="1">The sequence shown here is derived from an EMBL/GenBank/DDBJ whole genome shotgun (WGS) entry which is preliminary data.</text>
</comment>
<dbReference type="RefSeq" id="WP_340361363.1">
    <property type="nucleotide sequence ID" value="NZ_JBBKZU010000033.1"/>
</dbReference>
<reference evidence="1 2" key="1">
    <citation type="submission" date="2024-03" db="EMBL/GenBank/DDBJ databases">
        <title>Novel species of the genus Variovorax.</title>
        <authorList>
            <person name="Liu Q."/>
            <person name="Xin Y.-H."/>
        </authorList>
    </citation>
    <scope>NUCLEOTIDE SEQUENCE [LARGE SCALE GENOMIC DNA]</scope>
    <source>
        <strain evidence="1 2">KACC 18899</strain>
    </source>
</reference>
<sequence length="220" mass="24336">MTAIHPDALYEELLKNVRHQSKRKGLEGLHKICKVQAEGSRDFSRSTLGKLCEVAGLFHHRMLYNQTAADYCALIAAWEKFSGGSAEKKSRPLDDPSQLAGLLHHIDDLAVRAIFQRCVVERGKLRHELNMVKAIKTVEVDIRPPQPVQHPFALPKGMLGGSAVQLTATEKEALEHAVSSALFETEGWKEGSHGEVVNHAGRTLFEVGYTRAIRKILASA</sequence>
<evidence type="ECO:0000313" key="2">
    <source>
        <dbReference type="Proteomes" id="UP001365846"/>
    </source>
</evidence>
<gene>
    <name evidence="1" type="primary">gmtX</name>
    <name evidence="1" type="ORF">WKW77_34335</name>
</gene>
<organism evidence="1 2">
    <name type="scientific">Variovorax ureilyticus</name>
    <dbReference type="NCBI Taxonomy" id="1836198"/>
    <lineage>
        <taxon>Bacteria</taxon>
        <taxon>Pseudomonadati</taxon>
        <taxon>Pseudomonadota</taxon>
        <taxon>Betaproteobacteria</taxon>
        <taxon>Burkholderiales</taxon>
        <taxon>Comamonadaceae</taxon>
        <taxon>Variovorax</taxon>
    </lineage>
</organism>
<evidence type="ECO:0000313" key="1">
    <source>
        <dbReference type="EMBL" id="MEJ8816171.1"/>
    </source>
</evidence>
<keyword evidence="2" id="KW-1185">Reference proteome</keyword>
<proteinExistence type="predicted"/>
<name>A0ABU8VR82_9BURK</name>
<dbReference type="Proteomes" id="UP001365846">
    <property type="component" value="Unassembled WGS sequence"/>
</dbReference>
<dbReference type="NCBIfam" id="NF040692">
    <property type="entry name" value="recomb_assoc"/>
    <property type="match status" value="1"/>
</dbReference>